<reference evidence="1" key="1">
    <citation type="submission" date="2013-02" db="EMBL/GenBank/DDBJ databases">
        <title>Comparative genomics of Borrelia species.</title>
        <authorList>
            <person name="Schwan T.G."/>
            <person name="Raffel S.J."/>
            <person name="Porcella S.F."/>
        </authorList>
    </citation>
    <scope>NUCLEOTIDE SEQUENCE</scope>
    <source>
        <strain evidence="1">FR64b</strain>
        <plasmid evidence="1">unnamed</plasmid>
    </source>
</reference>
<name>W5SGC1_9SPIR</name>
<evidence type="ECO:0000313" key="1">
    <source>
        <dbReference type="EMBL" id="AHH05910.1"/>
    </source>
</evidence>
<keyword evidence="1" id="KW-0614">Plasmid</keyword>
<sequence>MLLKSKPFSFINIFCYLFHIKEIEINKLAQLAIIKINKSVEEMQYLGLYVQQIFARFEALVKQSEEQIKNK</sequence>
<geneLocation type="plasmid" evidence="1">
    <name>unnamed</name>
</geneLocation>
<gene>
    <name evidence="1" type="ORF">BOM_1367</name>
</gene>
<dbReference type="HOGENOM" id="CLU_2732003_0_0_12"/>
<accession>W5SGC1</accession>
<dbReference type="EMBL" id="CP004244">
    <property type="protein sequence ID" value="AHH05910.1"/>
    <property type="molecule type" value="Genomic_DNA"/>
</dbReference>
<organism evidence="1">
    <name type="scientific">Borrelia miyamotoi FR64b</name>
    <dbReference type="NCBI Taxonomy" id="1292392"/>
    <lineage>
        <taxon>Bacteria</taxon>
        <taxon>Pseudomonadati</taxon>
        <taxon>Spirochaetota</taxon>
        <taxon>Spirochaetia</taxon>
        <taxon>Spirochaetales</taxon>
        <taxon>Borreliaceae</taxon>
        <taxon>Borrelia</taxon>
    </lineage>
</organism>
<dbReference type="AlphaFoldDB" id="W5SGC1"/>
<protein>
    <submittedName>
        <fullName evidence="1">Uncharacterized protein</fullName>
    </submittedName>
</protein>
<proteinExistence type="predicted"/>